<evidence type="ECO:0000313" key="4">
    <source>
        <dbReference type="Proteomes" id="UP000199103"/>
    </source>
</evidence>
<dbReference type="Proteomes" id="UP000199103">
    <property type="component" value="Chromosome I"/>
</dbReference>
<dbReference type="AlphaFoldDB" id="A0A1H1UMF1"/>
<dbReference type="PROSITE" id="PS50895">
    <property type="entry name" value="SURF1"/>
    <property type="match status" value="1"/>
</dbReference>
<gene>
    <name evidence="3" type="ORF">SAMN04489812_2830</name>
</gene>
<dbReference type="CDD" id="cd06662">
    <property type="entry name" value="SURF1"/>
    <property type="match status" value="1"/>
</dbReference>
<feature type="compositionally biased region" description="Acidic residues" evidence="2">
    <location>
        <begin position="238"/>
        <end position="256"/>
    </location>
</feature>
<feature type="transmembrane region" description="Helical" evidence="1">
    <location>
        <begin position="7"/>
        <end position="26"/>
    </location>
</feature>
<keyword evidence="1" id="KW-1003">Cell membrane</keyword>
<keyword evidence="4" id="KW-1185">Reference proteome</keyword>
<comment type="subcellular location">
    <subcellularLocation>
        <location evidence="1">Cell membrane</location>
        <topology evidence="1">Multi-pass membrane protein</topology>
    </subcellularLocation>
</comment>
<name>A0A1H1UMF1_9ACTN</name>
<comment type="similarity">
    <text evidence="1">Belongs to the SURF1 family.</text>
</comment>
<feature type="compositionally biased region" description="Basic and acidic residues" evidence="2">
    <location>
        <begin position="226"/>
        <end position="237"/>
    </location>
</feature>
<organism evidence="3 4">
    <name type="scientific">Microlunatus soli</name>
    <dbReference type="NCBI Taxonomy" id="630515"/>
    <lineage>
        <taxon>Bacteria</taxon>
        <taxon>Bacillati</taxon>
        <taxon>Actinomycetota</taxon>
        <taxon>Actinomycetes</taxon>
        <taxon>Propionibacteriales</taxon>
        <taxon>Propionibacteriaceae</taxon>
        <taxon>Microlunatus</taxon>
    </lineage>
</organism>
<keyword evidence="1" id="KW-1133">Transmembrane helix</keyword>
<dbReference type="RefSeq" id="WP_091525742.1">
    <property type="nucleotide sequence ID" value="NZ_LT629772.1"/>
</dbReference>
<accession>A0A1H1UMF1</accession>
<evidence type="ECO:0000256" key="1">
    <source>
        <dbReference type="RuleBase" id="RU363076"/>
    </source>
</evidence>
<keyword evidence="1" id="KW-0472">Membrane</keyword>
<sequence>MTVLKQIAVVLLGLVLAGVMVSLGVWQLSVYNAQGREEAQRRAAEPAVTLEDVARPGQEVGDAYGRTVRFTGHYDTDFQTFIAIPDRPGYYRVLTAFRLTQGGAVPVVRGIVSGKTAPPPPSKRLTQTGVLLPPEGTDRAAAPSAEPSTVALAALAQQWELQLVNGYATLDAGEARAQSLEPAAAALPTSHGRLRNGFYALQWWVFAAFAVVMAVRMARDLGRNVTDDHLTDDRSAGDDDEVRDDDGDRTDGESESASETAGRTAGGNPDAGAMPSPT</sequence>
<dbReference type="InterPro" id="IPR002994">
    <property type="entry name" value="Surf1/Shy1"/>
</dbReference>
<dbReference type="STRING" id="630515.SAMN04489812_2830"/>
<keyword evidence="1" id="KW-0812">Transmembrane</keyword>
<dbReference type="OrthoDB" id="3266379at2"/>
<dbReference type="EMBL" id="LT629772">
    <property type="protein sequence ID" value="SDS72999.1"/>
    <property type="molecule type" value="Genomic_DNA"/>
</dbReference>
<feature type="transmembrane region" description="Helical" evidence="1">
    <location>
        <begin position="197"/>
        <end position="215"/>
    </location>
</feature>
<dbReference type="Pfam" id="PF02104">
    <property type="entry name" value="SURF1"/>
    <property type="match status" value="1"/>
</dbReference>
<dbReference type="GO" id="GO:0005886">
    <property type="term" value="C:plasma membrane"/>
    <property type="evidence" value="ECO:0007669"/>
    <property type="project" value="UniProtKB-SubCell"/>
</dbReference>
<feature type="region of interest" description="Disordered" evidence="2">
    <location>
        <begin position="226"/>
        <end position="278"/>
    </location>
</feature>
<evidence type="ECO:0000256" key="2">
    <source>
        <dbReference type="SAM" id="MobiDB-lite"/>
    </source>
</evidence>
<evidence type="ECO:0000313" key="3">
    <source>
        <dbReference type="EMBL" id="SDS72999.1"/>
    </source>
</evidence>
<protein>
    <recommendedName>
        <fullName evidence="1">SURF1-like protein</fullName>
    </recommendedName>
</protein>
<reference evidence="3 4" key="1">
    <citation type="submission" date="2016-10" db="EMBL/GenBank/DDBJ databases">
        <authorList>
            <person name="de Groot N.N."/>
        </authorList>
    </citation>
    <scope>NUCLEOTIDE SEQUENCE [LARGE SCALE GENOMIC DNA]</scope>
    <source>
        <strain evidence="3 4">DSM 21800</strain>
    </source>
</reference>
<proteinExistence type="inferred from homology"/>